<evidence type="ECO:0000313" key="2">
    <source>
        <dbReference type="Proteomes" id="UP000054771"/>
    </source>
</evidence>
<name>A0A0U5GJD3_ASPCI</name>
<dbReference type="Gene3D" id="2.40.128.20">
    <property type="match status" value="1"/>
</dbReference>
<dbReference type="AlphaFoldDB" id="A0A0U5GJD3"/>
<dbReference type="EMBL" id="CDMC01000022">
    <property type="protein sequence ID" value="CEL11016.1"/>
    <property type="molecule type" value="Genomic_DNA"/>
</dbReference>
<dbReference type="InterPro" id="IPR053037">
    <property type="entry name" value="Pericyclase_pydY-like"/>
</dbReference>
<dbReference type="PANTHER" id="PTHR38115:SF1">
    <property type="entry name" value="LIPOCALIN-LIKE DOMAIN-CONTAINING PROTEIN"/>
    <property type="match status" value="1"/>
</dbReference>
<protein>
    <submittedName>
        <fullName evidence="1">Uncharacterized protein</fullName>
    </submittedName>
</protein>
<dbReference type="OMA" id="WAVEVID"/>
<gene>
    <name evidence="1" type="ORF">ASPCAL14123</name>
</gene>
<reference evidence="2" key="1">
    <citation type="journal article" date="2016" name="Genome Announc.">
        <title>Draft genome sequences of fungus Aspergillus calidoustus.</title>
        <authorList>
            <person name="Horn F."/>
            <person name="Linde J."/>
            <person name="Mattern D.J."/>
            <person name="Walther G."/>
            <person name="Guthke R."/>
            <person name="Scherlach K."/>
            <person name="Martin K."/>
            <person name="Brakhage A.A."/>
            <person name="Petzke L."/>
            <person name="Valiante V."/>
        </authorList>
    </citation>
    <scope>NUCLEOTIDE SEQUENCE [LARGE SCALE GENOMIC DNA]</scope>
    <source>
        <strain evidence="2">SF006504</strain>
    </source>
</reference>
<dbReference type="SUPFAM" id="SSF50814">
    <property type="entry name" value="Lipocalins"/>
    <property type="match status" value="1"/>
</dbReference>
<accession>A0A0U5GJD3</accession>
<organism evidence="1 2">
    <name type="scientific">Aspergillus calidoustus</name>
    <dbReference type="NCBI Taxonomy" id="454130"/>
    <lineage>
        <taxon>Eukaryota</taxon>
        <taxon>Fungi</taxon>
        <taxon>Dikarya</taxon>
        <taxon>Ascomycota</taxon>
        <taxon>Pezizomycotina</taxon>
        <taxon>Eurotiomycetes</taxon>
        <taxon>Eurotiomycetidae</taxon>
        <taxon>Eurotiales</taxon>
        <taxon>Aspergillaceae</taxon>
        <taxon>Aspergillus</taxon>
        <taxon>Aspergillus subgen. Nidulantes</taxon>
    </lineage>
</organism>
<keyword evidence="2" id="KW-1185">Reference proteome</keyword>
<proteinExistence type="predicted"/>
<dbReference type="PANTHER" id="PTHR38115">
    <property type="entry name" value="LIPOCALIN-LIKE DOMAIN-CONTAINING PROTEIN"/>
    <property type="match status" value="1"/>
</dbReference>
<dbReference type="Proteomes" id="UP000054771">
    <property type="component" value="Unassembled WGS sequence"/>
</dbReference>
<dbReference type="OrthoDB" id="425354at2759"/>
<evidence type="ECO:0000313" key="1">
    <source>
        <dbReference type="EMBL" id="CEL11016.1"/>
    </source>
</evidence>
<sequence length="212" mass="23263">MAPTNGISIRNLNGNWVMDKARSTNVDAVFKLQGVGWVTRKAIAAATPSLKITQWSDSDSVGSSSSPPEWMLLEPALAGVLKPAPEKRSMTWTEAEYNDSLFGRVLIRSQYISGEKTSDGRVRPLVKFQTMNLGADAESVLGEPVIVSQDEAVPDTVEKAFIHDFVRSVDSGWTAEQIWAVELFGEEVILSRRVVVAKGSSIESARVIYTYQ</sequence>
<dbReference type="InterPro" id="IPR012674">
    <property type="entry name" value="Calycin"/>
</dbReference>